<keyword evidence="3" id="KW-1185">Reference proteome</keyword>
<reference evidence="2" key="1">
    <citation type="submission" date="2023-06" db="EMBL/GenBank/DDBJ databases">
        <title>Reference genome for the Northern bat (Eptesicus nilssonii), a most northern bat species.</title>
        <authorList>
            <person name="Laine V.N."/>
            <person name="Pulliainen A.T."/>
            <person name="Lilley T.M."/>
        </authorList>
    </citation>
    <scope>NUCLEOTIDE SEQUENCE</scope>
    <source>
        <strain evidence="2">BLF_Eptnil</strain>
        <tissue evidence="2">Kidney</tissue>
    </source>
</reference>
<evidence type="ECO:0000256" key="1">
    <source>
        <dbReference type="SAM" id="MobiDB-lite"/>
    </source>
</evidence>
<dbReference type="AlphaFoldDB" id="A0AA40HPF3"/>
<proteinExistence type="predicted"/>
<accession>A0AA40HPF3</accession>
<sequence length="143" mass="15210">MQTARKLQEKGSPISSTQSRGPVKSRADTGNFLEKLGHQHISPALKMPQSSAVAPRPFNSRALSCKVTNTKSCGQEAVCRESSGIKGPAIMGHPSPTCKPPAAQGSPAALTTAEGTVFRDPSLICRQKTILQNFHGKKFPTTK</sequence>
<organism evidence="2 3">
    <name type="scientific">Cnephaeus nilssonii</name>
    <name type="common">Northern bat</name>
    <name type="synonym">Eptesicus nilssonii</name>
    <dbReference type="NCBI Taxonomy" id="3371016"/>
    <lineage>
        <taxon>Eukaryota</taxon>
        <taxon>Metazoa</taxon>
        <taxon>Chordata</taxon>
        <taxon>Craniata</taxon>
        <taxon>Vertebrata</taxon>
        <taxon>Euteleostomi</taxon>
        <taxon>Mammalia</taxon>
        <taxon>Eutheria</taxon>
        <taxon>Laurasiatheria</taxon>
        <taxon>Chiroptera</taxon>
        <taxon>Yangochiroptera</taxon>
        <taxon>Vespertilionidae</taxon>
        <taxon>Cnephaeus</taxon>
    </lineage>
</organism>
<dbReference type="EMBL" id="JAULJE010000015">
    <property type="protein sequence ID" value="KAK1334416.1"/>
    <property type="molecule type" value="Genomic_DNA"/>
</dbReference>
<dbReference type="Proteomes" id="UP001177744">
    <property type="component" value="Unassembled WGS sequence"/>
</dbReference>
<feature type="region of interest" description="Disordered" evidence="1">
    <location>
        <begin position="85"/>
        <end position="107"/>
    </location>
</feature>
<feature type="region of interest" description="Disordered" evidence="1">
    <location>
        <begin position="1"/>
        <end position="31"/>
    </location>
</feature>
<evidence type="ECO:0000313" key="2">
    <source>
        <dbReference type="EMBL" id="KAK1334416.1"/>
    </source>
</evidence>
<evidence type="ECO:0000313" key="3">
    <source>
        <dbReference type="Proteomes" id="UP001177744"/>
    </source>
</evidence>
<comment type="caution">
    <text evidence="2">The sequence shown here is derived from an EMBL/GenBank/DDBJ whole genome shotgun (WGS) entry which is preliminary data.</text>
</comment>
<protein>
    <submittedName>
        <fullName evidence="2">Uncharacterized protein</fullName>
    </submittedName>
</protein>
<name>A0AA40HPF3_CNENI</name>
<gene>
    <name evidence="2" type="ORF">QTO34_005421</name>
</gene>